<feature type="region of interest" description="Disordered" evidence="5">
    <location>
        <begin position="68"/>
        <end position="118"/>
    </location>
</feature>
<accession>A0ABR3JVA6</accession>
<feature type="compositionally biased region" description="Polar residues" evidence="5">
    <location>
        <begin position="102"/>
        <end position="111"/>
    </location>
</feature>
<comment type="caution">
    <text evidence="7">The sequence shown here is derived from an EMBL/GenBank/DDBJ whole genome shotgun (WGS) entry which is preliminary data.</text>
</comment>
<dbReference type="InterPro" id="IPR001841">
    <property type="entry name" value="Znf_RING"/>
</dbReference>
<dbReference type="Proteomes" id="UP001556367">
    <property type="component" value="Unassembled WGS sequence"/>
</dbReference>
<keyword evidence="2 4" id="KW-0863">Zinc-finger</keyword>
<feature type="compositionally biased region" description="Low complexity" evidence="5">
    <location>
        <begin position="225"/>
        <end position="240"/>
    </location>
</feature>
<evidence type="ECO:0000256" key="1">
    <source>
        <dbReference type="ARBA" id="ARBA00022723"/>
    </source>
</evidence>
<dbReference type="Pfam" id="PF13639">
    <property type="entry name" value="zf-RING_2"/>
    <property type="match status" value="1"/>
</dbReference>
<feature type="compositionally biased region" description="Low complexity" evidence="5">
    <location>
        <begin position="730"/>
        <end position="744"/>
    </location>
</feature>
<feature type="compositionally biased region" description="Polar residues" evidence="5">
    <location>
        <begin position="632"/>
        <end position="642"/>
    </location>
</feature>
<feature type="compositionally biased region" description="Basic and acidic residues" evidence="5">
    <location>
        <begin position="672"/>
        <end position="685"/>
    </location>
</feature>
<dbReference type="SMART" id="SM00184">
    <property type="entry name" value="RING"/>
    <property type="match status" value="1"/>
</dbReference>
<feature type="region of interest" description="Disordered" evidence="5">
    <location>
        <begin position="623"/>
        <end position="691"/>
    </location>
</feature>
<evidence type="ECO:0000256" key="3">
    <source>
        <dbReference type="ARBA" id="ARBA00022833"/>
    </source>
</evidence>
<dbReference type="PANTHER" id="PTHR14155">
    <property type="entry name" value="RING FINGER DOMAIN-CONTAINING"/>
    <property type="match status" value="1"/>
</dbReference>
<name>A0ABR3JVA6_9AGAR</name>
<organism evidence="7 8">
    <name type="scientific">Hohenbuehelia grisea</name>
    <dbReference type="NCBI Taxonomy" id="104357"/>
    <lineage>
        <taxon>Eukaryota</taxon>
        <taxon>Fungi</taxon>
        <taxon>Dikarya</taxon>
        <taxon>Basidiomycota</taxon>
        <taxon>Agaricomycotina</taxon>
        <taxon>Agaricomycetes</taxon>
        <taxon>Agaricomycetidae</taxon>
        <taxon>Agaricales</taxon>
        <taxon>Pleurotineae</taxon>
        <taxon>Pleurotaceae</taxon>
        <taxon>Hohenbuehelia</taxon>
    </lineage>
</organism>
<feature type="region of interest" description="Disordered" evidence="5">
    <location>
        <begin position="729"/>
        <end position="756"/>
    </location>
</feature>
<dbReference type="Gene3D" id="3.30.40.10">
    <property type="entry name" value="Zinc/RING finger domain, C3HC4 (zinc finger)"/>
    <property type="match status" value="1"/>
</dbReference>
<feature type="region of interest" description="Disordered" evidence="5">
    <location>
        <begin position="215"/>
        <end position="249"/>
    </location>
</feature>
<sequence length="832" mass="89408">MSKVELFLAFKYLNLINIPDYPPPSFEEAISTPPMSACASTTTLANTLQFTRASSPLATLPATSHSAAQSRCQAAEPYRECPTTQGVTSPQTGDSLSRIDNDTTSAGSSPNIPAADDDSQMDMEIIEPTSDYLADYRSRARMSRVRLALGPDPAESTASLHDEISATGMHVRGRTRRPGPVLDLTTEGVQPATQPCSALAKRRHLSLSPLRTLFPSKTGLHDRSQSVQPSPISPSSPISPTGHRSAPTLKTSFSTVSLGFFTSHNGESSSLRQDLARIFSHKGKERPPEEPFDEWEVVDGCDGVESPSPISLCSAMEAMRQSPSPFEDASAVTATHPPSVQEDQEQTFAEPSVGARASPPPFTSYREEKVRAIFERPARRNHSPPVQTQTPSPPSPSLAPSATSGFPSPISPLGDTGINNRERMNTAPGFSVLTKRIGHTAGPSPLSGEVWRPDGDGNVSAAIELQRAMDTPLPDSPVGSPTYFDYTPRTPIAPASHGSREQIARTLVSPTVPWRTHYLGSRSTTQLVSDSNSIDVRSPDRQRNHGRTLGRAATINPVPTVSFYDPPLTPSRHHYRGRPLPRPPPGTPSLIRAVDSVYASSQDDAYSTFASAATIFGEEGHLIDLDDDASPQPESSSASRLSTPLIDFEDETSPPSPELPFLSLAASSSSTLDREGGPETTHDTSRPVYGEVTELDVLASRLNDSNTRDGTDYDTLLLLSEFIGPATHTSLASSGPAPSLPSRGADPEEGEAPLQGRIEVKRRRKTRDGKQKIKLSLLGVDVNKCAICMSQFREGELADMGASCQHAFHAVCLGQWRGNGKRTCPLCRATFG</sequence>
<evidence type="ECO:0000313" key="8">
    <source>
        <dbReference type="Proteomes" id="UP001556367"/>
    </source>
</evidence>
<evidence type="ECO:0000256" key="2">
    <source>
        <dbReference type="ARBA" id="ARBA00022771"/>
    </source>
</evidence>
<feature type="compositionally biased region" description="Basic and acidic residues" evidence="5">
    <location>
        <begin position="365"/>
        <end position="378"/>
    </location>
</feature>
<dbReference type="EMBL" id="JASNQZ010000002">
    <property type="protein sequence ID" value="KAL0959804.1"/>
    <property type="molecule type" value="Genomic_DNA"/>
</dbReference>
<proteinExistence type="predicted"/>
<feature type="compositionally biased region" description="Low complexity" evidence="5">
    <location>
        <begin position="659"/>
        <end position="671"/>
    </location>
</feature>
<evidence type="ECO:0000259" key="6">
    <source>
        <dbReference type="PROSITE" id="PS50089"/>
    </source>
</evidence>
<keyword evidence="8" id="KW-1185">Reference proteome</keyword>
<feature type="region of interest" description="Disordered" evidence="5">
    <location>
        <begin position="320"/>
        <end position="424"/>
    </location>
</feature>
<dbReference type="PROSITE" id="PS50089">
    <property type="entry name" value="ZF_RING_2"/>
    <property type="match status" value="1"/>
</dbReference>
<dbReference type="InterPro" id="IPR053238">
    <property type="entry name" value="RING-H2_zinc_finger"/>
</dbReference>
<reference evidence="8" key="1">
    <citation type="submission" date="2024-06" db="EMBL/GenBank/DDBJ databases">
        <title>Multi-omics analyses provide insights into the biosynthesis of the anticancer antibiotic pleurotin in Hohenbuehelia grisea.</title>
        <authorList>
            <person name="Weaver J.A."/>
            <person name="Alberti F."/>
        </authorList>
    </citation>
    <scope>NUCLEOTIDE SEQUENCE [LARGE SCALE GENOMIC DNA]</scope>
    <source>
        <strain evidence="8">T-177</strain>
    </source>
</reference>
<dbReference type="InterPro" id="IPR013083">
    <property type="entry name" value="Znf_RING/FYVE/PHD"/>
</dbReference>
<evidence type="ECO:0000256" key="4">
    <source>
        <dbReference type="PROSITE-ProRule" id="PRU00175"/>
    </source>
</evidence>
<dbReference type="PANTHER" id="PTHR14155:SF627">
    <property type="entry name" value="OS06G0192800 PROTEIN"/>
    <property type="match status" value="1"/>
</dbReference>
<feature type="compositionally biased region" description="Polar residues" evidence="5">
    <location>
        <begin position="82"/>
        <end position="95"/>
    </location>
</feature>
<feature type="region of interest" description="Disordered" evidence="5">
    <location>
        <begin position="557"/>
        <end position="588"/>
    </location>
</feature>
<gene>
    <name evidence="7" type="ORF">HGRIS_011485</name>
</gene>
<protein>
    <recommendedName>
        <fullName evidence="6">RING-type domain-containing protein</fullName>
    </recommendedName>
</protein>
<keyword evidence="3" id="KW-0862">Zinc</keyword>
<feature type="domain" description="RING-type" evidence="6">
    <location>
        <begin position="785"/>
        <end position="828"/>
    </location>
</feature>
<evidence type="ECO:0000313" key="7">
    <source>
        <dbReference type="EMBL" id="KAL0959804.1"/>
    </source>
</evidence>
<evidence type="ECO:0000256" key="5">
    <source>
        <dbReference type="SAM" id="MobiDB-lite"/>
    </source>
</evidence>
<keyword evidence="1" id="KW-0479">Metal-binding</keyword>
<dbReference type="SUPFAM" id="SSF57850">
    <property type="entry name" value="RING/U-box"/>
    <property type="match status" value="1"/>
</dbReference>